<accession>A0A7S0AVR0</accession>
<evidence type="ECO:0000256" key="5">
    <source>
        <dbReference type="SAM" id="Phobius"/>
    </source>
</evidence>
<dbReference type="InterPro" id="IPR037185">
    <property type="entry name" value="EmrE-like"/>
</dbReference>
<feature type="domain" description="EamA" evidence="6">
    <location>
        <begin position="33"/>
        <end position="163"/>
    </location>
</feature>
<dbReference type="GO" id="GO:0016020">
    <property type="term" value="C:membrane"/>
    <property type="evidence" value="ECO:0007669"/>
    <property type="project" value="UniProtKB-SubCell"/>
</dbReference>
<proteinExistence type="predicted"/>
<keyword evidence="2 5" id="KW-0812">Transmembrane</keyword>
<feature type="transmembrane region" description="Helical" evidence="5">
    <location>
        <begin position="268"/>
        <end position="287"/>
    </location>
</feature>
<feature type="transmembrane region" description="Helical" evidence="5">
    <location>
        <begin position="215"/>
        <end position="235"/>
    </location>
</feature>
<feature type="transmembrane region" description="Helical" evidence="5">
    <location>
        <begin position="299"/>
        <end position="319"/>
    </location>
</feature>
<name>A0A7S0AVR0_9DINO</name>
<comment type="subcellular location">
    <subcellularLocation>
        <location evidence="1">Membrane</location>
        <topology evidence="1">Multi-pass membrane protein</topology>
    </subcellularLocation>
</comment>
<evidence type="ECO:0000256" key="1">
    <source>
        <dbReference type="ARBA" id="ARBA00004141"/>
    </source>
</evidence>
<dbReference type="InterPro" id="IPR050638">
    <property type="entry name" value="AA-Vitamin_Transporters"/>
</dbReference>
<dbReference type="PANTHER" id="PTHR32322">
    <property type="entry name" value="INNER MEMBRANE TRANSPORTER"/>
    <property type="match status" value="1"/>
</dbReference>
<dbReference type="PANTHER" id="PTHR32322:SF2">
    <property type="entry name" value="EAMA DOMAIN-CONTAINING PROTEIN"/>
    <property type="match status" value="1"/>
</dbReference>
<feature type="transmembrane region" description="Helical" evidence="5">
    <location>
        <begin position="153"/>
        <end position="172"/>
    </location>
</feature>
<gene>
    <name evidence="7" type="ORF">PBAH0796_LOCUS22382</name>
</gene>
<feature type="transmembrane region" description="Helical" evidence="5">
    <location>
        <begin position="184"/>
        <end position="203"/>
    </location>
</feature>
<feature type="transmembrane region" description="Helical" evidence="5">
    <location>
        <begin position="30"/>
        <end position="49"/>
    </location>
</feature>
<evidence type="ECO:0000313" key="7">
    <source>
        <dbReference type="EMBL" id="CAD8375535.1"/>
    </source>
</evidence>
<dbReference type="InterPro" id="IPR000620">
    <property type="entry name" value="EamA_dom"/>
</dbReference>
<dbReference type="EMBL" id="HBEG01036629">
    <property type="protein sequence ID" value="CAD8375535.1"/>
    <property type="molecule type" value="Transcribed_RNA"/>
</dbReference>
<organism evidence="7">
    <name type="scientific">Pyrodinium bahamense</name>
    <dbReference type="NCBI Taxonomy" id="73915"/>
    <lineage>
        <taxon>Eukaryota</taxon>
        <taxon>Sar</taxon>
        <taxon>Alveolata</taxon>
        <taxon>Dinophyceae</taxon>
        <taxon>Gonyaulacales</taxon>
        <taxon>Pyrocystaceae</taxon>
        <taxon>Pyrodinium</taxon>
    </lineage>
</organism>
<evidence type="ECO:0000256" key="3">
    <source>
        <dbReference type="ARBA" id="ARBA00022989"/>
    </source>
</evidence>
<dbReference type="Pfam" id="PF00892">
    <property type="entry name" value="EamA"/>
    <property type="match status" value="1"/>
</dbReference>
<feature type="transmembrane region" description="Helical" evidence="5">
    <location>
        <begin position="331"/>
        <end position="353"/>
    </location>
</feature>
<dbReference type="AlphaFoldDB" id="A0A7S0AVR0"/>
<keyword evidence="4 5" id="KW-0472">Membrane</keyword>
<reference evidence="7" key="1">
    <citation type="submission" date="2021-01" db="EMBL/GenBank/DDBJ databases">
        <authorList>
            <person name="Corre E."/>
            <person name="Pelletier E."/>
            <person name="Niang G."/>
            <person name="Scheremetjew M."/>
            <person name="Finn R."/>
            <person name="Kale V."/>
            <person name="Holt S."/>
            <person name="Cochrane G."/>
            <person name="Meng A."/>
            <person name="Brown T."/>
            <person name="Cohen L."/>
        </authorList>
    </citation>
    <scope>NUCLEOTIDE SEQUENCE</scope>
    <source>
        <strain evidence="7">Pbaha01</strain>
    </source>
</reference>
<dbReference type="SUPFAM" id="SSF103481">
    <property type="entry name" value="Multidrug resistance efflux transporter EmrE"/>
    <property type="match status" value="1"/>
</dbReference>
<keyword evidence="3 5" id="KW-1133">Transmembrane helix</keyword>
<evidence type="ECO:0000259" key="6">
    <source>
        <dbReference type="Pfam" id="PF00892"/>
    </source>
</evidence>
<feature type="transmembrane region" description="Helical" evidence="5">
    <location>
        <begin position="123"/>
        <end position="141"/>
    </location>
</feature>
<evidence type="ECO:0000256" key="4">
    <source>
        <dbReference type="ARBA" id="ARBA00023136"/>
    </source>
</evidence>
<evidence type="ECO:0000256" key="2">
    <source>
        <dbReference type="ARBA" id="ARBA00022692"/>
    </source>
</evidence>
<sequence length="379" mass="40158">MAVATERGYGTLENADLAIKKEQRKLHSNLTVHLALILVFTLFGGGSFLSKFGIHGASPLVFEAVREVGTGPAFLALSRALHGRCLPDRSDLLRVLLCSLCFAGSQAAFFLGLKYEDPTVGSTWQTALPIFTTSLAVLAGFEQASCQKASGIVLASGGAAWMTMGAIIISGSSRGGADAEGGGMMGHVMFFGQSILNSSYIVFSKALAEKYGGVLLTGWSFTLGSACLVSVALLAEASTGFAAFMCHDHNREVMLHCAESMFRLTPSMTWPLLYEIVCCSAIAWYLLGWALQHTKASMVSVYCVIQPCSTCVLSLMAIAMRGRTWADSYGISTPGLHSILGAVLIFAGLSVTFTELGPAKGQEEECAERTDKITTATAP</sequence>
<protein>
    <recommendedName>
        <fullName evidence="6">EamA domain-containing protein</fullName>
    </recommendedName>
</protein>